<dbReference type="InterPro" id="IPR052048">
    <property type="entry name" value="ST_Response_Regulator"/>
</dbReference>
<dbReference type="PROSITE" id="PS50110">
    <property type="entry name" value="RESPONSE_REGULATORY"/>
    <property type="match status" value="1"/>
</dbReference>
<dbReference type="Pfam" id="PF00072">
    <property type="entry name" value="Response_reg"/>
    <property type="match status" value="1"/>
</dbReference>
<accession>A0A2I4HMZ4</accession>
<proteinExistence type="predicted"/>
<keyword evidence="1" id="KW-1185">Reference proteome</keyword>
<dbReference type="PANTHER" id="PTHR43228">
    <property type="entry name" value="TWO-COMPONENT RESPONSE REGULATOR"/>
    <property type="match status" value="1"/>
</dbReference>
<dbReference type="Proteomes" id="UP000235220">
    <property type="component" value="Chromosome 10"/>
</dbReference>
<dbReference type="CDD" id="cd17546">
    <property type="entry name" value="REC_hyHK_CKI1_RcsC-like"/>
    <property type="match status" value="1"/>
</dbReference>
<evidence type="ECO:0000313" key="2">
    <source>
        <dbReference type="RefSeq" id="XP_018857472.1"/>
    </source>
</evidence>
<dbReference type="OrthoDB" id="21225at2759"/>
<dbReference type="FunCoup" id="A0A2I4HMZ4">
    <property type="interactions" value="37"/>
</dbReference>
<evidence type="ECO:0000313" key="1">
    <source>
        <dbReference type="Proteomes" id="UP000235220"/>
    </source>
</evidence>
<name>A0A2I4HMZ4_JUGRE</name>
<dbReference type="GO" id="GO:0000160">
    <property type="term" value="P:phosphorelay signal transduction system"/>
    <property type="evidence" value="ECO:0007669"/>
    <property type="project" value="InterPro"/>
</dbReference>
<dbReference type="PANTHER" id="PTHR43228:SF12">
    <property type="entry name" value="TWO-COMPONENT RESPONSE REGULATOR 24"/>
    <property type="match status" value="1"/>
</dbReference>
<sequence length="154" mass="16878">MSSNNTENWMKDIGVLDHPSGVGEGSTTSAATNITALVVDDDSVNQMIHSKILENLGIQNQVVRNGKEAVDLHSSGNNFDLILMDMDMPVMNGIEATRKLRAMGVRSIIAGVSTCTRDEREQKEFMEAGLDDFQEKPLTTPKVVSILQKVNKKC</sequence>
<dbReference type="STRING" id="51240.A0A2I4HMZ4"/>
<gene>
    <name evidence="2" type="primary">LOC109019597</name>
</gene>
<dbReference type="SUPFAM" id="SSF52172">
    <property type="entry name" value="CheY-like"/>
    <property type="match status" value="1"/>
</dbReference>
<dbReference type="GeneID" id="109019597"/>
<organism evidence="1 2">
    <name type="scientific">Juglans regia</name>
    <name type="common">English walnut</name>
    <dbReference type="NCBI Taxonomy" id="51240"/>
    <lineage>
        <taxon>Eukaryota</taxon>
        <taxon>Viridiplantae</taxon>
        <taxon>Streptophyta</taxon>
        <taxon>Embryophyta</taxon>
        <taxon>Tracheophyta</taxon>
        <taxon>Spermatophyta</taxon>
        <taxon>Magnoliopsida</taxon>
        <taxon>eudicotyledons</taxon>
        <taxon>Gunneridae</taxon>
        <taxon>Pentapetalae</taxon>
        <taxon>rosids</taxon>
        <taxon>fabids</taxon>
        <taxon>Fagales</taxon>
        <taxon>Juglandaceae</taxon>
        <taxon>Juglans</taxon>
    </lineage>
</organism>
<dbReference type="InterPro" id="IPR011006">
    <property type="entry name" value="CheY-like_superfamily"/>
</dbReference>
<dbReference type="RefSeq" id="XP_018857472.1">
    <property type="nucleotide sequence ID" value="XM_019001927.1"/>
</dbReference>
<dbReference type="KEGG" id="jre:109019597"/>
<dbReference type="InterPro" id="IPR001789">
    <property type="entry name" value="Sig_transdc_resp-reg_receiver"/>
</dbReference>
<reference evidence="2" key="1">
    <citation type="submission" date="2025-08" db="UniProtKB">
        <authorList>
            <consortium name="RefSeq"/>
        </authorList>
    </citation>
    <scope>IDENTIFICATION</scope>
    <source>
        <tissue evidence="2">Leaves</tissue>
    </source>
</reference>
<dbReference type="AlphaFoldDB" id="A0A2I4HMZ4"/>
<dbReference type="Gramene" id="Jr10_13400_p1">
    <property type="protein sequence ID" value="cds.Jr10_13400_p1"/>
    <property type="gene ID" value="Jr10_13400"/>
</dbReference>
<dbReference type="Gene3D" id="3.40.50.2300">
    <property type="match status" value="1"/>
</dbReference>
<protein>
    <submittedName>
        <fullName evidence="2">Two-component response regulator 24</fullName>
    </submittedName>
</protein>
<dbReference type="SMART" id="SM00448">
    <property type="entry name" value="REC"/>
    <property type="match status" value="1"/>
</dbReference>